<feature type="region of interest" description="Disordered" evidence="5">
    <location>
        <begin position="1"/>
        <end position="89"/>
    </location>
</feature>
<feature type="compositionally biased region" description="Basic and acidic residues" evidence="5">
    <location>
        <begin position="140"/>
        <end position="150"/>
    </location>
</feature>
<evidence type="ECO:0000313" key="8">
    <source>
        <dbReference type="EMBL" id="QID83064.1"/>
    </source>
</evidence>
<feature type="compositionally biased region" description="Basic and acidic residues" evidence="5">
    <location>
        <begin position="393"/>
        <end position="404"/>
    </location>
</feature>
<keyword evidence="2 3" id="KW-0539">Nucleus</keyword>
<dbReference type="Proteomes" id="UP000501346">
    <property type="component" value="Chromosome ScXVI"/>
</dbReference>
<feature type="compositionally biased region" description="Low complexity" evidence="5">
    <location>
        <begin position="788"/>
        <end position="804"/>
    </location>
</feature>
<dbReference type="InterPro" id="IPR030456">
    <property type="entry name" value="TF_fork_head_CS_2"/>
</dbReference>
<dbReference type="InterPro" id="IPR001766">
    <property type="entry name" value="Fork_head_dom"/>
</dbReference>
<evidence type="ECO:0000256" key="3">
    <source>
        <dbReference type="PROSITE-ProRule" id="PRU00089"/>
    </source>
</evidence>
<dbReference type="PANTHER" id="PTHR21712">
    <property type="entry name" value="PRE-RRNA-PROCESSING PROTEIN FHL1"/>
    <property type="match status" value="1"/>
</dbReference>
<protein>
    <submittedName>
        <fullName evidence="8">Pre-rRNA-processing protein fhl1</fullName>
    </submittedName>
</protein>
<sequence>MDGEMAIMESSNHVGTSSPTTETQFTIDSSALKDQETKESITNSPTSEVPIETKLPKSSDIVTEEKHPQNTTTDIENEVENPVTDDNGNLKLELPDNLDNADFSKLLEFDAKNDEALFNSNELLSHTMDPVNNINLTHDHSREVSSKEDINIEPVNPDEDEREKTQDNTAAVKTEGIKNSEDTSIQKDEQTADAIYTDVHKLSVNKDTETLPTLVDEKNNMLHMRNNSITPIMFQQHELVGQPPQKTVTENNSTDAETTQRKLSEPIDASLPLPNEQPTIFAYARLDFQSFTFYVQTLHAIIGRRSENDFSHKVDVNLGPSKSISRRHAQIFYNFGTGRFELSIIGKKFELSIIGKNGAFVDDIFVEKGNTVPLRNKTKIQIGQIPFQFILPEQERNDDSKSPENADIAESEINTRNLKKNEPKSKKKITTGAKPKKAQTKPAVKKEKKPPKIPKKVYTLEEIPVEYRTKPTVSYSAMLTTCIRKYSTAKGMSLSEIYAGIRELFPYYKYCPDGWQSSVRHNLSLNKSFRKVSKEGKGWLWGLDEEYIAERERQKKKQSEIAVAKAQAAQLKLEQQQHKLQQVPQRGKKDIVSQRSNVNARKQNISQTLAANRAASNRKNTASDNQRTMKYLQEQLVILTRDRKGLSKQVIAAILTQALAMTINQVTQAAKNKGITGNPLTALMDKNPQHLNLILAAAVNAATAKVTKGEVKQLVNPETTAAGALAAKAQHSKPIRQPIVQTPHVPDRPPSQLSASASSHPNNYLHDKQPGSFDPSSLSRFFQPRQNARATSSVAATSVPAAASQNVDAQPKPKPAQDNDLESESGTSSSSSSSSESGSESDSGSDDGSASGSGDNSSTSSESESESDSGSEVDEKNNKNEKIDSESIKNNESKDDIPSKDENSSNDNREISKTDEEGHDSKRRKVSEDINEGITEVNVSLEEKL</sequence>
<keyword evidence="9" id="KW-1185">Reference proteome</keyword>
<dbReference type="SUPFAM" id="SSF49879">
    <property type="entry name" value="SMAD/FHA domain"/>
    <property type="match status" value="1"/>
</dbReference>
<gene>
    <name evidence="8" type="primary">FHL1_1</name>
    <name evidence="8" type="ORF">GRS66_005503</name>
</gene>
<evidence type="ECO:0000256" key="1">
    <source>
        <dbReference type="ARBA" id="ARBA00023125"/>
    </source>
</evidence>
<dbReference type="Gene3D" id="2.60.200.20">
    <property type="match status" value="1"/>
</dbReference>
<dbReference type="InterPro" id="IPR036390">
    <property type="entry name" value="WH_DNA-bd_sf"/>
</dbReference>
<accession>A0A6C1E3F6</accession>
<dbReference type="GO" id="GO:0060962">
    <property type="term" value="P:regulation of ribosomal protein gene transcription by RNA polymerase II"/>
    <property type="evidence" value="ECO:0007669"/>
    <property type="project" value="InterPro"/>
</dbReference>
<evidence type="ECO:0000256" key="5">
    <source>
        <dbReference type="SAM" id="MobiDB-lite"/>
    </source>
</evidence>
<dbReference type="CDD" id="cd22701">
    <property type="entry name" value="FHA_FKH1-like"/>
    <property type="match status" value="1"/>
</dbReference>
<dbReference type="PROSITE" id="PS50006">
    <property type="entry name" value="FHA_DOMAIN"/>
    <property type="match status" value="1"/>
</dbReference>
<feature type="coiled-coil region" evidence="4">
    <location>
        <begin position="549"/>
        <end position="581"/>
    </location>
</feature>
<dbReference type="Pfam" id="PF00250">
    <property type="entry name" value="Forkhead"/>
    <property type="match status" value="1"/>
</dbReference>
<dbReference type="Pfam" id="PF00498">
    <property type="entry name" value="FHA"/>
    <property type="match status" value="1"/>
</dbReference>
<evidence type="ECO:0000256" key="2">
    <source>
        <dbReference type="ARBA" id="ARBA00023242"/>
    </source>
</evidence>
<dbReference type="InterPro" id="IPR008984">
    <property type="entry name" value="SMAD_FHA_dom_sf"/>
</dbReference>
<evidence type="ECO:0000259" key="6">
    <source>
        <dbReference type="PROSITE" id="PS50006"/>
    </source>
</evidence>
<feature type="compositionally biased region" description="Basic and acidic residues" evidence="5">
    <location>
        <begin position="873"/>
        <end position="920"/>
    </location>
</feature>
<dbReference type="InterPro" id="IPR018122">
    <property type="entry name" value="TF_fork_head_CS_1"/>
</dbReference>
<name>A0A6C1E3F6_SACPS</name>
<feature type="compositionally biased region" description="Acidic residues" evidence="5">
    <location>
        <begin position="863"/>
        <end position="872"/>
    </location>
</feature>
<dbReference type="Gene3D" id="1.10.10.10">
    <property type="entry name" value="Winged helix-like DNA-binding domain superfamily/Winged helix DNA-binding domain"/>
    <property type="match status" value="1"/>
</dbReference>
<feature type="region of interest" description="Disordered" evidence="5">
    <location>
        <begin position="393"/>
        <end position="451"/>
    </location>
</feature>
<feature type="region of interest" description="Disordered" evidence="5">
    <location>
        <begin position="725"/>
        <end position="945"/>
    </location>
</feature>
<dbReference type="PROSITE" id="PS50039">
    <property type="entry name" value="FORK_HEAD_3"/>
    <property type="match status" value="1"/>
</dbReference>
<feature type="DNA-binding region" description="Fork-head" evidence="3">
    <location>
        <begin position="470"/>
        <end position="557"/>
    </location>
</feature>
<proteinExistence type="predicted"/>
<feature type="compositionally biased region" description="Polar residues" evidence="5">
    <location>
        <begin position="751"/>
        <end position="762"/>
    </location>
</feature>
<feature type="compositionally biased region" description="Low complexity" evidence="5">
    <location>
        <begin position="824"/>
        <end position="862"/>
    </location>
</feature>
<dbReference type="SUPFAM" id="SSF46785">
    <property type="entry name" value="Winged helix' DNA-binding domain"/>
    <property type="match status" value="1"/>
</dbReference>
<comment type="subcellular location">
    <subcellularLocation>
        <location evidence="3">Nucleus</location>
    </subcellularLocation>
</comment>
<evidence type="ECO:0000313" key="9">
    <source>
        <dbReference type="Proteomes" id="UP000501346"/>
    </source>
</evidence>
<dbReference type="InterPro" id="IPR000253">
    <property type="entry name" value="FHA_dom"/>
</dbReference>
<dbReference type="PROSITE" id="PS00657">
    <property type="entry name" value="FORK_HEAD_1"/>
    <property type="match status" value="1"/>
</dbReference>
<evidence type="ECO:0000256" key="4">
    <source>
        <dbReference type="SAM" id="Coils"/>
    </source>
</evidence>
<feature type="domain" description="Fork-head" evidence="7">
    <location>
        <begin position="470"/>
        <end position="557"/>
    </location>
</feature>
<feature type="compositionally biased region" description="Polar residues" evidence="5">
    <location>
        <begin position="9"/>
        <end position="29"/>
    </location>
</feature>
<dbReference type="GO" id="GO:0043565">
    <property type="term" value="F:sequence-specific DNA binding"/>
    <property type="evidence" value="ECO:0007669"/>
    <property type="project" value="InterPro"/>
</dbReference>
<dbReference type="InterPro" id="IPR036388">
    <property type="entry name" value="WH-like_DNA-bd_sf"/>
</dbReference>
<dbReference type="CDD" id="cd00059">
    <property type="entry name" value="FH_FOX"/>
    <property type="match status" value="1"/>
</dbReference>
<evidence type="ECO:0000259" key="7">
    <source>
        <dbReference type="PROSITE" id="PS50039"/>
    </source>
</evidence>
<dbReference type="OrthoDB" id="5954824at2759"/>
<feature type="region of interest" description="Disordered" evidence="5">
    <location>
        <begin position="140"/>
        <end position="169"/>
    </location>
</feature>
<dbReference type="SMART" id="SM00339">
    <property type="entry name" value="FH"/>
    <property type="match status" value="1"/>
</dbReference>
<dbReference type="PANTHER" id="PTHR21712:SF29">
    <property type="entry name" value="PRE-RRNA-PROCESSING PROTEIN FHL1"/>
    <property type="match status" value="1"/>
</dbReference>
<dbReference type="PRINTS" id="PR00053">
    <property type="entry name" value="FORKHEAD"/>
</dbReference>
<dbReference type="GO" id="GO:0005634">
    <property type="term" value="C:nucleus"/>
    <property type="evidence" value="ECO:0007669"/>
    <property type="project" value="UniProtKB-SubCell"/>
</dbReference>
<feature type="compositionally biased region" description="Polar residues" evidence="5">
    <location>
        <begin position="774"/>
        <end position="786"/>
    </location>
</feature>
<reference evidence="8 9" key="1">
    <citation type="journal article" date="2019" name="BMC Genomics">
        <title>Chromosome level assembly and comparative genome analysis confirm lager-brewing yeasts originated from a single hybridization.</title>
        <authorList>
            <person name="Salazar A.N."/>
            <person name="Gorter de Vries A.R."/>
            <person name="van den Broek M."/>
            <person name="Brouwers N."/>
            <person name="de la Torre Cortes P."/>
            <person name="Kuijpers N.G.A."/>
            <person name="Daran J.G."/>
            <person name="Abeel T."/>
        </authorList>
    </citation>
    <scope>NUCLEOTIDE SEQUENCE [LARGE SCALE GENOMIC DNA]</scope>
    <source>
        <strain evidence="8 9">CBS 1483</strain>
    </source>
</reference>
<dbReference type="PROSITE" id="PS00658">
    <property type="entry name" value="FORK_HEAD_2"/>
    <property type="match status" value="1"/>
</dbReference>
<dbReference type="EMBL" id="CP048997">
    <property type="protein sequence ID" value="QID83064.1"/>
    <property type="molecule type" value="Genomic_DNA"/>
</dbReference>
<keyword evidence="4" id="KW-0175">Coiled coil</keyword>
<feature type="compositionally biased region" description="Basic residues" evidence="5">
    <location>
        <begin position="425"/>
        <end position="439"/>
    </location>
</feature>
<feature type="domain" description="FHA" evidence="6">
    <location>
        <begin position="300"/>
        <end position="366"/>
    </location>
</feature>
<dbReference type="GO" id="GO:0003700">
    <property type="term" value="F:DNA-binding transcription factor activity"/>
    <property type="evidence" value="ECO:0007669"/>
    <property type="project" value="InterPro"/>
</dbReference>
<dbReference type="InterPro" id="IPR045178">
    <property type="entry name" value="Fhl1/FHA1"/>
</dbReference>
<organism evidence="8 9">
    <name type="scientific">Saccharomyces pastorianus</name>
    <name type="common">Lager yeast</name>
    <name type="synonym">Saccharomyces cerevisiae x Saccharomyces eubayanus</name>
    <dbReference type="NCBI Taxonomy" id="27292"/>
    <lineage>
        <taxon>Eukaryota</taxon>
        <taxon>Fungi</taxon>
        <taxon>Dikarya</taxon>
        <taxon>Ascomycota</taxon>
        <taxon>Saccharomycotina</taxon>
        <taxon>Saccharomycetes</taxon>
        <taxon>Saccharomycetales</taxon>
        <taxon>Saccharomycetaceae</taxon>
        <taxon>Saccharomyces</taxon>
    </lineage>
</organism>
<dbReference type="AlphaFoldDB" id="A0A6C1E3F6"/>
<keyword evidence="1 3" id="KW-0238">DNA-binding</keyword>
<dbReference type="SMART" id="SM00240">
    <property type="entry name" value="FHA"/>
    <property type="match status" value="1"/>
</dbReference>